<dbReference type="GO" id="GO:0045893">
    <property type="term" value="P:positive regulation of DNA-templated transcription"/>
    <property type="evidence" value="ECO:0007669"/>
    <property type="project" value="TreeGrafter"/>
</dbReference>
<keyword evidence="6 9" id="KW-0804">Transcription</keyword>
<evidence type="ECO:0000256" key="5">
    <source>
        <dbReference type="ARBA" id="ARBA00023159"/>
    </source>
</evidence>
<comment type="subcellular location">
    <subcellularLocation>
        <location evidence="1 9">Nucleus</location>
    </subcellularLocation>
</comment>
<evidence type="ECO:0000256" key="1">
    <source>
        <dbReference type="ARBA" id="ARBA00004123"/>
    </source>
</evidence>
<evidence type="ECO:0000256" key="8">
    <source>
        <dbReference type="ARBA" id="ARBA00032015"/>
    </source>
</evidence>
<dbReference type="AlphaFoldDB" id="A0A9N8VUT0"/>
<sequence>MAAVETTLATWSTQEFEADKIYYELCYRKAPRRVSWSSQNMIAWAIQTSDALNSHFNCTFPNIGIFSPCRLPSTDTSGLAWSFVNKNNLFLLDGVEIKHHPGSVITDLVWNQTGSILASVDQRGKIAIWMMNNFVNHWKCICDIDLGEGIIIFSWIDCVRMYSRVTESRSSGPTLYKRGEFKGPRNQFGEFAFITITSYGKVNVWYQKGNKQFSKINGSLQYTHGRISHADIIINNDGRYILATYIQESCPRVVMFHEISIDILRSQVHCRPISSIHLTAQINDPSFSIGRAPVLHLKLLPSSKSHGIRLIIVAVERLVDGDSLTFNSNMAMWELVNSQGTVVEGSSMQDKNEIQIDEPSTSLRFMAGAHIPKKLVTNLWAYKQELFVGFSNGLIQFRDCTTLQTLNQAGQNGIKLFVDSRFPTYNTWIPSSYHDQNDGVFATVNAIAEFATSPNGTLLLCGRYSGKLDCLDMADINLTKVDLMDSMQGSRACADKLTLCILNSMDHTDLENIMKKLSILSEEKKDLLEITLEETFSNISSVFPNGFETSSSSDFLIRLFGLQLSLLKSCGCDNITYLNTLCVLHLRALEITFKNSITPDDTFVDDSLRSLASLTSWILDFFVYFIRNIYLLYSTTKKGRVLATEKSHIVLLYHSISRSALKNLLSLVGKFKDYIENSSDSSIQDIHRSLNYSFEKWPLKLESLESFIKDSSAVIEKTMQADRQKTIYRMILRSVLQTSLHGTLKEIEQIFKTSFSVVNKVKLYVYDTKWIESDSIDIVLKSRVDTILHYGTYKVPIGQRVTLDRAYVAVFGLTLVSDETSVTFYPQPNNRLNFL</sequence>
<dbReference type="OrthoDB" id="4139168at2759"/>
<dbReference type="PANTHER" id="PTHR13224:SF6">
    <property type="entry name" value="MEDIATOR OF RNA POLYMERASE II TRANSCRIPTION SUBUNIT 16"/>
    <property type="match status" value="1"/>
</dbReference>
<comment type="similarity">
    <text evidence="2 9">Belongs to the Mediator complex subunit 16 family.</text>
</comment>
<comment type="function">
    <text evidence="9">Component of the Mediator complex, a coactivator involved in the regulated transcription of nearly all RNA polymerase II-dependent genes. Mediator functions as a bridge to convey information from gene-specific regulatory proteins to the basal RNA polymerase II transcription machinery. Mediator is recruited to promoters by direct interactions with regulatory proteins and serves as a scaffold for the assembly of a functional preinitiation complex with RNA polymerase II and the general transcription factors.</text>
</comment>
<dbReference type="Gene3D" id="2.130.10.10">
    <property type="entry name" value="YVTN repeat-like/Quinoprotein amine dehydrogenase"/>
    <property type="match status" value="1"/>
</dbReference>
<feature type="domain" description="Mediator complex subunit Med16 N-terminal" evidence="10">
    <location>
        <begin position="189"/>
        <end position="410"/>
    </location>
</feature>
<evidence type="ECO:0000256" key="7">
    <source>
        <dbReference type="ARBA" id="ARBA00023242"/>
    </source>
</evidence>
<gene>
    <name evidence="9" type="primary">MED16</name>
    <name evidence="11" type="ORF">AMORRO_LOCUS1499</name>
</gene>
<evidence type="ECO:0000256" key="3">
    <source>
        <dbReference type="ARBA" id="ARBA00019614"/>
    </source>
</evidence>
<name>A0A9N8VUT0_9GLOM</name>
<dbReference type="PANTHER" id="PTHR13224">
    <property type="entry name" value="THYROID HORMONE RECEPTOR-ASSOCIATED PROTEIN-RELATED"/>
    <property type="match status" value="1"/>
</dbReference>
<keyword evidence="5 9" id="KW-0010">Activator</keyword>
<keyword evidence="7 9" id="KW-0539">Nucleus</keyword>
<evidence type="ECO:0000313" key="12">
    <source>
        <dbReference type="Proteomes" id="UP000789342"/>
    </source>
</evidence>
<dbReference type="GO" id="GO:0016592">
    <property type="term" value="C:mediator complex"/>
    <property type="evidence" value="ECO:0007669"/>
    <property type="project" value="InterPro"/>
</dbReference>
<dbReference type="InterPro" id="IPR021665">
    <property type="entry name" value="Mediator_Med16_N"/>
</dbReference>
<reference evidence="11" key="1">
    <citation type="submission" date="2021-06" db="EMBL/GenBank/DDBJ databases">
        <authorList>
            <person name="Kallberg Y."/>
            <person name="Tangrot J."/>
            <person name="Rosling A."/>
        </authorList>
    </citation>
    <scope>NUCLEOTIDE SEQUENCE</scope>
    <source>
        <strain evidence="11">CL551</strain>
    </source>
</reference>
<comment type="caution">
    <text evidence="11">The sequence shown here is derived from an EMBL/GenBank/DDBJ whole genome shotgun (WGS) entry which is preliminary data.</text>
</comment>
<organism evidence="11 12">
    <name type="scientific">Acaulospora morrowiae</name>
    <dbReference type="NCBI Taxonomy" id="94023"/>
    <lineage>
        <taxon>Eukaryota</taxon>
        <taxon>Fungi</taxon>
        <taxon>Fungi incertae sedis</taxon>
        <taxon>Mucoromycota</taxon>
        <taxon>Glomeromycotina</taxon>
        <taxon>Glomeromycetes</taxon>
        <taxon>Diversisporales</taxon>
        <taxon>Acaulosporaceae</taxon>
        <taxon>Acaulospora</taxon>
    </lineage>
</organism>
<comment type="subunit">
    <text evidence="9">Component of the Mediator complex.</text>
</comment>
<evidence type="ECO:0000256" key="2">
    <source>
        <dbReference type="ARBA" id="ARBA00006543"/>
    </source>
</evidence>
<keyword evidence="4 9" id="KW-0805">Transcription regulation</keyword>
<proteinExistence type="inferred from homology"/>
<dbReference type="SUPFAM" id="SSF50978">
    <property type="entry name" value="WD40 repeat-like"/>
    <property type="match status" value="1"/>
</dbReference>
<dbReference type="InterPro" id="IPR015943">
    <property type="entry name" value="WD40/YVTN_repeat-like_dom_sf"/>
</dbReference>
<evidence type="ECO:0000256" key="9">
    <source>
        <dbReference type="RuleBase" id="RU364149"/>
    </source>
</evidence>
<evidence type="ECO:0000256" key="6">
    <source>
        <dbReference type="ARBA" id="ARBA00023163"/>
    </source>
</evidence>
<dbReference type="Proteomes" id="UP000789342">
    <property type="component" value="Unassembled WGS sequence"/>
</dbReference>
<dbReference type="InterPro" id="IPR048338">
    <property type="entry name" value="Mediator_Med16"/>
</dbReference>
<keyword evidence="12" id="KW-1185">Reference proteome</keyword>
<accession>A0A9N8VUT0</accession>
<evidence type="ECO:0000259" key="10">
    <source>
        <dbReference type="Pfam" id="PF11635"/>
    </source>
</evidence>
<evidence type="ECO:0000313" key="11">
    <source>
        <dbReference type="EMBL" id="CAG8463137.1"/>
    </source>
</evidence>
<dbReference type="Pfam" id="PF11635">
    <property type="entry name" value="Med16_N"/>
    <property type="match status" value="1"/>
</dbReference>
<dbReference type="InterPro" id="IPR036322">
    <property type="entry name" value="WD40_repeat_dom_sf"/>
</dbReference>
<protein>
    <recommendedName>
        <fullName evidence="3 9">Mediator of RNA polymerase II transcription subunit 16</fullName>
    </recommendedName>
    <alternativeName>
        <fullName evidence="8 9">Mediator complex subunit 16</fullName>
    </alternativeName>
</protein>
<evidence type="ECO:0000256" key="4">
    <source>
        <dbReference type="ARBA" id="ARBA00023015"/>
    </source>
</evidence>
<dbReference type="EMBL" id="CAJVPV010000562">
    <property type="protein sequence ID" value="CAG8463137.1"/>
    <property type="molecule type" value="Genomic_DNA"/>
</dbReference>